<feature type="compositionally biased region" description="Low complexity" evidence="2">
    <location>
        <begin position="499"/>
        <end position="510"/>
    </location>
</feature>
<feature type="region of interest" description="Disordered" evidence="2">
    <location>
        <begin position="759"/>
        <end position="782"/>
    </location>
</feature>
<feature type="compositionally biased region" description="Polar residues" evidence="2">
    <location>
        <begin position="342"/>
        <end position="359"/>
    </location>
</feature>
<organism evidence="4 5">
    <name type="scientific">Zymoseptoria tritici ST99CH_1A5</name>
    <dbReference type="NCBI Taxonomy" id="1276529"/>
    <lineage>
        <taxon>Eukaryota</taxon>
        <taxon>Fungi</taxon>
        <taxon>Dikarya</taxon>
        <taxon>Ascomycota</taxon>
        <taxon>Pezizomycotina</taxon>
        <taxon>Dothideomycetes</taxon>
        <taxon>Dothideomycetidae</taxon>
        <taxon>Mycosphaerellales</taxon>
        <taxon>Mycosphaerellaceae</taxon>
        <taxon>Zymoseptoria</taxon>
    </lineage>
</organism>
<feature type="compositionally biased region" description="Gly residues" evidence="2">
    <location>
        <begin position="761"/>
        <end position="770"/>
    </location>
</feature>
<feature type="compositionally biased region" description="Basic and acidic residues" evidence="2">
    <location>
        <begin position="532"/>
        <end position="553"/>
    </location>
</feature>
<evidence type="ECO:0000259" key="3">
    <source>
        <dbReference type="Pfam" id="PF00244"/>
    </source>
</evidence>
<protein>
    <recommendedName>
        <fullName evidence="3">14-3-3 domain-containing protein</fullName>
    </recommendedName>
</protein>
<feature type="compositionally biased region" description="Polar residues" evidence="2">
    <location>
        <begin position="604"/>
        <end position="614"/>
    </location>
</feature>
<feature type="compositionally biased region" description="Polar residues" evidence="2">
    <location>
        <begin position="289"/>
        <end position="313"/>
    </location>
</feature>
<evidence type="ECO:0000313" key="5">
    <source>
        <dbReference type="Proteomes" id="UP000215453"/>
    </source>
</evidence>
<accession>A0A1Y6LDI7</accession>
<evidence type="ECO:0000256" key="2">
    <source>
        <dbReference type="SAM" id="MobiDB-lite"/>
    </source>
</evidence>
<reference evidence="4 5" key="1">
    <citation type="submission" date="2016-10" db="EMBL/GenBank/DDBJ databases">
        <authorList>
            <person name="Varghese N."/>
        </authorList>
    </citation>
    <scope>NUCLEOTIDE SEQUENCE [LARGE SCALE GENOMIC DNA]</scope>
</reference>
<feature type="compositionally biased region" description="Pro residues" evidence="2">
    <location>
        <begin position="259"/>
        <end position="270"/>
    </location>
</feature>
<feature type="domain" description="14-3-3" evidence="3">
    <location>
        <begin position="142"/>
        <end position="220"/>
    </location>
</feature>
<feature type="compositionally biased region" description="Basic and acidic residues" evidence="2">
    <location>
        <begin position="372"/>
        <end position="382"/>
    </location>
</feature>
<proteinExistence type="inferred from homology"/>
<dbReference type="SUPFAM" id="SSF48445">
    <property type="entry name" value="14-3-3 protein"/>
    <property type="match status" value="1"/>
</dbReference>
<dbReference type="Gene3D" id="1.20.190.20">
    <property type="entry name" value="14-3-3 domain"/>
    <property type="match status" value="1"/>
</dbReference>
<dbReference type="InterPro" id="IPR023410">
    <property type="entry name" value="14-3-3_domain"/>
</dbReference>
<feature type="compositionally biased region" description="Low complexity" evidence="2">
    <location>
        <begin position="451"/>
        <end position="460"/>
    </location>
</feature>
<evidence type="ECO:0000313" key="4">
    <source>
        <dbReference type="EMBL" id="SMY20611.1"/>
    </source>
</evidence>
<dbReference type="InterPro" id="IPR036815">
    <property type="entry name" value="14-3-3_dom_sf"/>
</dbReference>
<dbReference type="EMBL" id="LT882676">
    <property type="protein sequence ID" value="SMY20611.1"/>
    <property type="molecule type" value="Genomic_DNA"/>
</dbReference>
<feature type="region of interest" description="Disordered" evidence="2">
    <location>
        <begin position="20"/>
        <end position="71"/>
    </location>
</feature>
<feature type="region of interest" description="Disordered" evidence="2">
    <location>
        <begin position="227"/>
        <end position="687"/>
    </location>
</feature>
<feature type="compositionally biased region" description="Polar residues" evidence="2">
    <location>
        <begin position="45"/>
        <end position="54"/>
    </location>
</feature>
<name>A0A1Y6LDI7_ZYMTR</name>
<feature type="compositionally biased region" description="Basic and acidic residues" evidence="2">
    <location>
        <begin position="60"/>
        <end position="69"/>
    </location>
</feature>
<feature type="compositionally biased region" description="Low complexity" evidence="2">
    <location>
        <begin position="575"/>
        <end position="586"/>
    </location>
</feature>
<evidence type="ECO:0000256" key="1">
    <source>
        <dbReference type="ARBA" id="ARBA00006141"/>
    </source>
</evidence>
<feature type="compositionally biased region" description="Low complexity" evidence="2">
    <location>
        <begin position="27"/>
        <end position="41"/>
    </location>
</feature>
<feature type="compositionally biased region" description="Basic and acidic residues" evidence="2">
    <location>
        <begin position="395"/>
        <end position="408"/>
    </location>
</feature>
<feature type="compositionally biased region" description="Basic and acidic residues" evidence="2">
    <location>
        <begin position="420"/>
        <end position="429"/>
    </location>
</feature>
<gene>
    <name evidence="4" type="ORF">ZT1A5_G2046</name>
</gene>
<feature type="compositionally biased region" description="Low complexity" evidence="2">
    <location>
        <begin position="644"/>
        <end position="654"/>
    </location>
</feature>
<comment type="similarity">
    <text evidence="1">Belongs to the 14-3-3 family.</text>
</comment>
<feature type="compositionally biased region" description="Basic residues" evidence="2">
    <location>
        <begin position="515"/>
        <end position="524"/>
    </location>
</feature>
<feature type="region of interest" description="Disordered" evidence="2">
    <location>
        <begin position="91"/>
        <end position="116"/>
    </location>
</feature>
<dbReference type="Proteomes" id="UP000215453">
    <property type="component" value="Chromosome 1"/>
</dbReference>
<dbReference type="Pfam" id="PF00244">
    <property type="entry name" value="14-3-3"/>
    <property type="match status" value="1"/>
</dbReference>
<sequence>MAAKLRASLYHVFCLFHNHPPLSQINSRSPKSGDSPPSSGRTAKSARSTRQGAQEASPKNGKDSSDGRRRPMASLRDAIPSMVSEASYITNPYASGQTPPPGLFTSSDARRTPTRPPGLAPIDISPTHAAASYLLPPLNFVPMAREHFEAAQTLADRLLPSTHALRLSIILEHAAFLWDCAKEYERARALSRRAIKEVYSSSDGLDDDEFADASALVQALGAIVKRGSNESTPVRPENQPIPTRPPPTARVQRKAVPRTLPPLPVIPQSPPQQRSQQPLIDRTIPVSPPSSKRNGSRTSTRSPQQVPNHPSNRTLDRLSTVPEVGESTDDGARSIHHPTFSPPTSQQGTISPPTSRQPTVSPPKSRPNSRASRREREKERKSSTASASDKASKRKIVEQAEQDLERRRSQSTTTSGGGGHESRSPEQSRHSSNRSGRVPQSDLDRPRRSSRNNSGSGSSGSRRDRDGSGANGEGGSQPHSRQVTPTEGLDSFPLPPNAPSSRTSPRSSSTVKETKRARKKKSRKGSAVASIRSEDGSEKGRGGTTRPGREAGGSKKTRPRPSAKEEYLTPPRRPSASSAVAALSASPTRRQHSPNPPPIRASPRNRTPASVSSPTPQPIPTSHHTPRNPPPAHTHEQPTRAIPRKPLSQSSPSKRSPPPPPPTRTSSNDLPVRHSSSATTHPSDRRDAILRTLQILSARVSRSLGASDKSIRIDNEVPSFVARGTGGGGGGRREQTGSVGAYKGSLTLAADRAARLEAQKNGGGWGGGHSQLGSGPRRVRMV</sequence>
<dbReference type="AlphaFoldDB" id="A0A1Y6LDI7"/>